<organism evidence="13 14">
    <name type="scientific">Clytia hemisphaerica</name>
    <dbReference type="NCBI Taxonomy" id="252671"/>
    <lineage>
        <taxon>Eukaryota</taxon>
        <taxon>Metazoa</taxon>
        <taxon>Cnidaria</taxon>
        <taxon>Hydrozoa</taxon>
        <taxon>Hydroidolina</taxon>
        <taxon>Leptothecata</taxon>
        <taxon>Obeliida</taxon>
        <taxon>Clytiidae</taxon>
        <taxon>Clytia</taxon>
    </lineage>
</organism>
<feature type="compositionally biased region" description="Low complexity" evidence="11">
    <location>
        <begin position="537"/>
        <end position="550"/>
    </location>
</feature>
<sequence>MVKQTIQIFCRVKPTKSQTGLYDLDEDEDSNRSLLSFTIPKDIADGLINNKKENYKFLFDKIFNQTTKQDEVFNAVAKPVINSVLSGFNGTIFAYGQTGSGKTFTITGGAERYVDRGIIPRTLSYIFEHITKNNNNVYSIHVSYLEIYNESGFDLLDPNHEASKLEDLPKVSFLEDNDGNIHLKNLSMQQALNEEEALNLLFLGDTNRMIAETPMNQASTRSHCIFTIHISARENDSATIRRAKLHLVDLAGSERVGKTGVAGTLLKEAKYINLSLHFLEQVIIALSEKTRSHIPYRNSMMTSVLRDSLGGNCMTSMIATCSVEKKNIDESISTCRFAQRVAMIKNDAILNEELDPQLMIAKLKREVQQLKDELSLATGEQYETDLTQDEKERLRVLVEAYVKNTDKEAVLNVGSDMRKINHAFYLLKGYAINNNTNEQPQTEGRSSGQSSHCSQQQGSPSQHVITTPAQHHPTDNTYLGDTQELQKLKDLILQRDNEINILVNMLKKEKQRNGKTSSSSSFVNQTLKQSSERKFDSSNINSRSSSGKSSAPEEESSRMIGRQHQRNANHILRENVKKQKDQMSLGRQEAFELFKRDYAENGLIEENKKGLKSRYTDAKRLGEQVNAARSQINVLKTKLEKLKMRRSLQAASGKKNMSEEDEEENEIRQNLDQQKQKYKQSFNQLKALKTEIEHMQYLLEKSKVKLQNDFETWWNEQTISQDEIIQNPLDIGVRKAWRTPPPLTPLESTPFAPNDETRKGERHSLRKSEKSGSSSLSNNEQYRQSHSSINNDNCNPNYNGSKERLAPGYDTKYDSNPSSNIKEHSRNSILSSQQNSKNNSRNSVLSSIQQKHSITAASSTNQMQSRDSSVSGNGERPKSSGLRLTGDPDTDDDIMAFMKARQEILKRSQR</sequence>
<proteinExistence type="inferred from homology"/>
<dbReference type="GO" id="GO:0005874">
    <property type="term" value="C:microtubule"/>
    <property type="evidence" value="ECO:0007669"/>
    <property type="project" value="UniProtKB-KW"/>
</dbReference>
<dbReference type="GO" id="GO:0008017">
    <property type="term" value="F:microtubule binding"/>
    <property type="evidence" value="ECO:0007669"/>
    <property type="project" value="InterPro"/>
</dbReference>
<feature type="compositionally biased region" description="Polar residues" evidence="11">
    <location>
        <begin position="436"/>
        <end position="445"/>
    </location>
</feature>
<evidence type="ECO:0000256" key="5">
    <source>
        <dbReference type="ARBA" id="ARBA00022840"/>
    </source>
</evidence>
<dbReference type="InterPro" id="IPR056524">
    <property type="entry name" value="KIF6/9_C"/>
</dbReference>
<dbReference type="Pfam" id="PF23735">
    <property type="entry name" value="KIF9"/>
    <property type="match status" value="1"/>
</dbReference>
<dbReference type="Pfam" id="PF00225">
    <property type="entry name" value="Kinesin"/>
    <property type="match status" value="1"/>
</dbReference>
<dbReference type="Proteomes" id="UP000594262">
    <property type="component" value="Unplaced"/>
</dbReference>
<dbReference type="GO" id="GO:0005524">
    <property type="term" value="F:ATP binding"/>
    <property type="evidence" value="ECO:0007669"/>
    <property type="project" value="UniProtKB-UniRule"/>
</dbReference>
<keyword evidence="7" id="KW-0206">Cytoskeleton</keyword>
<dbReference type="PROSITE" id="PS00411">
    <property type="entry name" value="KINESIN_MOTOR_1"/>
    <property type="match status" value="1"/>
</dbReference>
<evidence type="ECO:0000259" key="12">
    <source>
        <dbReference type="PROSITE" id="PS50067"/>
    </source>
</evidence>
<feature type="binding site" evidence="9">
    <location>
        <begin position="96"/>
        <end position="103"/>
    </location>
    <ligand>
        <name>ATP</name>
        <dbReference type="ChEBI" id="CHEBI:30616"/>
    </ligand>
</feature>
<feature type="region of interest" description="Disordered" evidence="11">
    <location>
        <begin position="509"/>
        <end position="568"/>
    </location>
</feature>
<dbReference type="InterPro" id="IPR027417">
    <property type="entry name" value="P-loop_NTPase"/>
</dbReference>
<name>A0A7M5V4F2_9CNID</name>
<feature type="compositionally biased region" description="Low complexity" evidence="11">
    <location>
        <begin position="827"/>
        <end position="843"/>
    </location>
</feature>
<evidence type="ECO:0000256" key="9">
    <source>
        <dbReference type="PROSITE-ProRule" id="PRU00283"/>
    </source>
</evidence>
<dbReference type="GO" id="GO:0007018">
    <property type="term" value="P:microtubule-based movement"/>
    <property type="evidence" value="ECO:0007669"/>
    <property type="project" value="InterPro"/>
</dbReference>
<dbReference type="SMART" id="SM00129">
    <property type="entry name" value="KISc"/>
    <property type="match status" value="1"/>
</dbReference>
<keyword evidence="4 9" id="KW-0547">Nucleotide-binding</keyword>
<keyword evidence="2" id="KW-0963">Cytoplasm</keyword>
<feature type="compositionally biased region" description="Polar residues" evidence="11">
    <location>
        <begin position="781"/>
        <end position="800"/>
    </location>
</feature>
<feature type="region of interest" description="Disordered" evidence="11">
    <location>
        <begin position="436"/>
        <end position="478"/>
    </location>
</feature>
<dbReference type="Gene3D" id="3.40.850.10">
    <property type="entry name" value="Kinesin motor domain"/>
    <property type="match status" value="1"/>
</dbReference>
<dbReference type="PANTHER" id="PTHR47968">
    <property type="entry name" value="CENTROMERE PROTEIN E"/>
    <property type="match status" value="1"/>
</dbReference>
<dbReference type="GO" id="GO:0007010">
    <property type="term" value="P:cytoskeleton organization"/>
    <property type="evidence" value="ECO:0007669"/>
    <property type="project" value="UniProtKB-ARBA"/>
</dbReference>
<evidence type="ECO:0000313" key="14">
    <source>
        <dbReference type="Proteomes" id="UP000594262"/>
    </source>
</evidence>
<dbReference type="PROSITE" id="PS50067">
    <property type="entry name" value="KINESIN_MOTOR_2"/>
    <property type="match status" value="1"/>
</dbReference>
<evidence type="ECO:0000313" key="13">
    <source>
        <dbReference type="EnsemblMetazoa" id="CLYHEMP007375.1"/>
    </source>
</evidence>
<evidence type="ECO:0000256" key="11">
    <source>
        <dbReference type="SAM" id="MobiDB-lite"/>
    </source>
</evidence>
<protein>
    <recommendedName>
        <fullName evidence="10">Kinesin-like protein</fullName>
    </recommendedName>
</protein>
<evidence type="ECO:0000256" key="8">
    <source>
        <dbReference type="ARBA" id="ARBA00034704"/>
    </source>
</evidence>
<evidence type="ECO:0000256" key="1">
    <source>
        <dbReference type="ARBA" id="ARBA00004245"/>
    </source>
</evidence>
<evidence type="ECO:0000256" key="10">
    <source>
        <dbReference type="RuleBase" id="RU000394"/>
    </source>
</evidence>
<dbReference type="InterPro" id="IPR001752">
    <property type="entry name" value="Kinesin_motor_dom"/>
</dbReference>
<feature type="compositionally biased region" description="Polar residues" evidence="11">
    <location>
        <begin position="464"/>
        <end position="478"/>
    </location>
</feature>
<evidence type="ECO:0000256" key="4">
    <source>
        <dbReference type="ARBA" id="ARBA00022741"/>
    </source>
</evidence>
<feature type="compositionally biased region" description="Low complexity" evidence="11">
    <location>
        <begin position="771"/>
        <end position="780"/>
    </location>
</feature>
<dbReference type="InterPro" id="IPR019821">
    <property type="entry name" value="Kinesin_motor_CS"/>
</dbReference>
<dbReference type="SUPFAM" id="SSF52540">
    <property type="entry name" value="P-loop containing nucleoside triphosphate hydrolases"/>
    <property type="match status" value="1"/>
</dbReference>
<feature type="region of interest" description="Disordered" evidence="11">
    <location>
        <begin position="736"/>
        <end position="892"/>
    </location>
</feature>
<accession>A0A7M5V4F2</accession>
<dbReference type="AlphaFoldDB" id="A0A7M5V4F2"/>
<dbReference type="InterPro" id="IPR027640">
    <property type="entry name" value="Kinesin-like_fam"/>
</dbReference>
<keyword evidence="3 10" id="KW-0493">Microtubule</keyword>
<evidence type="ECO:0000256" key="6">
    <source>
        <dbReference type="ARBA" id="ARBA00023175"/>
    </source>
</evidence>
<comment type="similarity">
    <text evidence="8">Belongs to the TRAFAC class myosin-kinesin ATPase superfamily. Kinesin family. KIN-5/BimC subfamily.</text>
</comment>
<keyword evidence="5 9" id="KW-0067">ATP-binding</keyword>
<dbReference type="InterPro" id="IPR036961">
    <property type="entry name" value="Kinesin_motor_dom_sf"/>
</dbReference>
<feature type="compositionally biased region" description="Basic and acidic residues" evidence="11">
    <location>
        <begin position="755"/>
        <end position="770"/>
    </location>
</feature>
<dbReference type="FunFam" id="3.40.850.10:FF:000019">
    <property type="entry name" value="Kinesin-like protein KIN-5D"/>
    <property type="match status" value="1"/>
</dbReference>
<dbReference type="GO" id="GO:0003777">
    <property type="term" value="F:microtubule motor activity"/>
    <property type="evidence" value="ECO:0007669"/>
    <property type="project" value="InterPro"/>
</dbReference>
<dbReference type="EnsemblMetazoa" id="CLYHEMT007375.1">
    <property type="protein sequence ID" value="CLYHEMP007375.1"/>
    <property type="gene ID" value="CLYHEMG007375"/>
</dbReference>
<feature type="compositionally biased region" description="Polar residues" evidence="11">
    <location>
        <begin position="844"/>
        <end position="872"/>
    </location>
</feature>
<dbReference type="PRINTS" id="PR00380">
    <property type="entry name" value="KINESINHEAVY"/>
</dbReference>
<dbReference type="PANTHER" id="PTHR47968:SF67">
    <property type="entry name" value="KINESIN MOTOR DOMAIN-CONTAINING PROTEIN"/>
    <property type="match status" value="1"/>
</dbReference>
<keyword evidence="6 9" id="KW-0505">Motor protein</keyword>
<feature type="compositionally biased region" description="Low complexity" evidence="11">
    <location>
        <begin position="446"/>
        <end position="463"/>
    </location>
</feature>
<keyword evidence="14" id="KW-1185">Reference proteome</keyword>
<feature type="domain" description="Kinesin motor" evidence="12">
    <location>
        <begin position="5"/>
        <end position="344"/>
    </location>
</feature>
<evidence type="ECO:0000256" key="7">
    <source>
        <dbReference type="ARBA" id="ARBA00023212"/>
    </source>
</evidence>
<dbReference type="OrthoDB" id="3176171at2759"/>
<feature type="region of interest" description="Disordered" evidence="11">
    <location>
        <begin position="647"/>
        <end position="675"/>
    </location>
</feature>
<feature type="compositionally biased region" description="Polar residues" evidence="11">
    <location>
        <begin position="514"/>
        <end position="529"/>
    </location>
</feature>
<reference evidence="13" key="1">
    <citation type="submission" date="2021-01" db="UniProtKB">
        <authorList>
            <consortium name="EnsemblMetazoa"/>
        </authorList>
    </citation>
    <scope>IDENTIFICATION</scope>
</reference>
<comment type="subcellular location">
    <subcellularLocation>
        <location evidence="1">Cytoplasm</location>
        <location evidence="1">Cytoskeleton</location>
    </subcellularLocation>
</comment>
<evidence type="ECO:0000256" key="3">
    <source>
        <dbReference type="ARBA" id="ARBA00022701"/>
    </source>
</evidence>
<dbReference type="GeneID" id="136822336"/>
<evidence type="ECO:0000256" key="2">
    <source>
        <dbReference type="ARBA" id="ARBA00022490"/>
    </source>
</evidence>
<dbReference type="RefSeq" id="XP_066934678.1">
    <property type="nucleotide sequence ID" value="XM_067078577.1"/>
</dbReference>